<proteinExistence type="predicted"/>
<protein>
    <submittedName>
        <fullName evidence="1">Uncharacterized protein</fullName>
    </submittedName>
</protein>
<gene>
    <name evidence="1" type="ORF">PCOR1329_LOCUS82879</name>
</gene>
<name>A0ABN9YB50_9DINO</name>
<evidence type="ECO:0000313" key="2">
    <source>
        <dbReference type="Proteomes" id="UP001189429"/>
    </source>
</evidence>
<dbReference type="Proteomes" id="UP001189429">
    <property type="component" value="Unassembled WGS sequence"/>
</dbReference>
<comment type="caution">
    <text evidence="1">The sequence shown here is derived from an EMBL/GenBank/DDBJ whole genome shotgun (WGS) entry which is preliminary data.</text>
</comment>
<keyword evidence="2" id="KW-1185">Reference proteome</keyword>
<accession>A0ABN9YB50</accession>
<evidence type="ECO:0000313" key="1">
    <source>
        <dbReference type="EMBL" id="CAK0908118.1"/>
    </source>
</evidence>
<sequence>MRCSLCSAMVFASRLRWFVQQLQGGRQCRVKLDTQKDKLVLHVVLLEATDARVQTFSAIELLQRLEANILQYVVTDHGHRGSSGDSYISTCPPINRLRARLLYHQTTTEAMTTTRAEGASAVTVAVLLVVEMAVPGISAGLVLVICLVRVAPIRATLVREMRGLQLGLRTTFLDGVVVHCRRCHPFPLSAAVPFQINRDHLPVAAGRRADLLGHHAGLPGAESRPLLPEADLADLHGADRLHVRGQPSDGGEHRGPVITCPWRWLAALSGESRGTFS</sequence>
<organism evidence="1 2">
    <name type="scientific">Prorocentrum cordatum</name>
    <dbReference type="NCBI Taxonomy" id="2364126"/>
    <lineage>
        <taxon>Eukaryota</taxon>
        <taxon>Sar</taxon>
        <taxon>Alveolata</taxon>
        <taxon>Dinophyceae</taxon>
        <taxon>Prorocentrales</taxon>
        <taxon>Prorocentraceae</taxon>
        <taxon>Prorocentrum</taxon>
    </lineage>
</organism>
<reference evidence="1" key="1">
    <citation type="submission" date="2023-10" db="EMBL/GenBank/DDBJ databases">
        <authorList>
            <person name="Chen Y."/>
            <person name="Shah S."/>
            <person name="Dougan E. K."/>
            <person name="Thang M."/>
            <person name="Chan C."/>
        </authorList>
    </citation>
    <scope>NUCLEOTIDE SEQUENCE [LARGE SCALE GENOMIC DNA]</scope>
</reference>
<dbReference type="EMBL" id="CAUYUJ010021958">
    <property type="protein sequence ID" value="CAK0908118.1"/>
    <property type="molecule type" value="Genomic_DNA"/>
</dbReference>